<evidence type="ECO:0000313" key="2">
    <source>
        <dbReference type="Proteomes" id="UP000602284"/>
    </source>
</evidence>
<reference evidence="1 2" key="1">
    <citation type="submission" date="2021-01" db="EMBL/GenBank/DDBJ databases">
        <title>Tumebacillus sp. strain ITR2 16S ribosomal RNA gene Genome sequencing and assembly.</title>
        <authorList>
            <person name="Kang M."/>
        </authorList>
    </citation>
    <scope>NUCLEOTIDE SEQUENCE [LARGE SCALE GENOMIC DNA]</scope>
    <source>
        <strain evidence="1 2">ITR2</strain>
    </source>
</reference>
<protein>
    <recommendedName>
        <fullName evidence="3">DUF4258 domain-containing protein</fullName>
    </recommendedName>
</protein>
<evidence type="ECO:0008006" key="3">
    <source>
        <dbReference type="Google" id="ProtNLM"/>
    </source>
</evidence>
<evidence type="ECO:0000313" key="1">
    <source>
        <dbReference type="EMBL" id="MBL0389327.1"/>
    </source>
</evidence>
<keyword evidence="2" id="KW-1185">Reference proteome</keyword>
<sequence length="90" mass="10578">MPLQIVHDFLQETENGAILTVYLARHLDVEFAEDLGRFEDPFDDRNIYAYIQRHYPQVPFNQIRVVTGDHKVTMLSYMSILAHKRSAGWQ</sequence>
<dbReference type="Proteomes" id="UP000602284">
    <property type="component" value="Unassembled WGS sequence"/>
</dbReference>
<accession>A0ABS1JGA4</accession>
<dbReference type="EMBL" id="JAEQNB010000010">
    <property type="protein sequence ID" value="MBL0389327.1"/>
    <property type="molecule type" value="Genomic_DNA"/>
</dbReference>
<name>A0ABS1JGA4_9BACL</name>
<dbReference type="RefSeq" id="WP_201638323.1">
    <property type="nucleotide sequence ID" value="NZ_JAEQNB010000010.1"/>
</dbReference>
<comment type="caution">
    <text evidence="1">The sequence shown here is derived from an EMBL/GenBank/DDBJ whole genome shotgun (WGS) entry which is preliminary data.</text>
</comment>
<organism evidence="1 2">
    <name type="scientific">Tumebacillus amylolyticus</name>
    <dbReference type="NCBI Taxonomy" id="2801339"/>
    <lineage>
        <taxon>Bacteria</taxon>
        <taxon>Bacillati</taxon>
        <taxon>Bacillota</taxon>
        <taxon>Bacilli</taxon>
        <taxon>Bacillales</taxon>
        <taxon>Alicyclobacillaceae</taxon>
        <taxon>Tumebacillus</taxon>
    </lineage>
</organism>
<gene>
    <name evidence="1" type="ORF">JJB07_22300</name>
</gene>
<proteinExistence type="predicted"/>